<reference evidence="5 6" key="1">
    <citation type="submission" date="2016-03" db="EMBL/GenBank/DDBJ databases">
        <title>How can Kluyveromyces marxianus grow so fast - potential evolutionary course in Saccharomyces Complex revealed by comparative genomics.</title>
        <authorList>
            <person name="Mo W."/>
            <person name="Lu W."/>
            <person name="Yang X."/>
            <person name="Qi J."/>
            <person name="Lv H."/>
        </authorList>
    </citation>
    <scope>NUCLEOTIDE SEQUENCE [LARGE SCALE GENOMIC DNA]</scope>
    <source>
        <strain evidence="5 6">FIM1</strain>
    </source>
</reference>
<dbReference type="PANTHER" id="PTHR13475:SF3">
    <property type="entry name" value="NEUGRIN"/>
    <property type="match status" value="1"/>
</dbReference>
<evidence type="ECO:0000256" key="4">
    <source>
        <dbReference type="ARBA" id="ARBA00013566"/>
    </source>
</evidence>
<dbReference type="Proteomes" id="UP000422736">
    <property type="component" value="Chromosome 5"/>
</dbReference>
<proteinExistence type="inferred from homology"/>
<comment type="similarity">
    <text evidence="3">Belongs to the RRG9 family.</text>
</comment>
<evidence type="ECO:0000313" key="6">
    <source>
        <dbReference type="Proteomes" id="UP000422736"/>
    </source>
</evidence>
<dbReference type="EMBL" id="CP015058">
    <property type="protein sequence ID" value="QGN16959.1"/>
    <property type="molecule type" value="Genomic_DNA"/>
</dbReference>
<organism evidence="5 6">
    <name type="scientific">Kluyveromyces marxianus</name>
    <name type="common">Yeast</name>
    <name type="synonym">Candida kefyr</name>
    <dbReference type="NCBI Taxonomy" id="4911"/>
    <lineage>
        <taxon>Eukaryota</taxon>
        <taxon>Fungi</taxon>
        <taxon>Dikarya</taxon>
        <taxon>Ascomycota</taxon>
        <taxon>Saccharomycotina</taxon>
        <taxon>Saccharomycetes</taxon>
        <taxon>Saccharomycetales</taxon>
        <taxon>Saccharomycetaceae</taxon>
        <taxon>Kluyveromyces</taxon>
    </lineage>
</organism>
<protein>
    <recommendedName>
        <fullName evidence="4">Required for respiratory growth protein 9, mitochondrial</fullName>
    </recommendedName>
</protein>
<gene>
    <name evidence="5" type="primary">RRG9</name>
    <name evidence="5" type="ORF">FIM1_3686</name>
</gene>
<comment type="function">
    <text evidence="1">Required for respiratory activity and maintenance and expression of the mitochondrial genome.</text>
</comment>
<name>A0ABX6EYX8_KLUMA</name>
<evidence type="ECO:0000256" key="3">
    <source>
        <dbReference type="ARBA" id="ARBA00010895"/>
    </source>
</evidence>
<evidence type="ECO:0000256" key="1">
    <source>
        <dbReference type="ARBA" id="ARBA00003548"/>
    </source>
</evidence>
<dbReference type="PANTHER" id="PTHR13475">
    <property type="entry name" value="NEUGRIN"/>
    <property type="match status" value="1"/>
</dbReference>
<dbReference type="Pfam" id="PF06413">
    <property type="entry name" value="Neugrin"/>
    <property type="match status" value="1"/>
</dbReference>
<sequence length="236" mass="27477">MILRSILQRSKFANTLNCFRRFHTFPLLFNSNNGDANSSVKIPELPRKGKAKQLIQVVNDTEEHTIKKSWRDDKNLPDWKRQKLALKEKLKGEKWNPSKKLSREQMESVRLLKRQLPNLNAGDIAAQMKVSPEVIRRILKSKWEPSEKELEDIQRRWKKRSERIIDLYEKGLIGDKMGTLPIARKVIIKGGNSTGTFRVRRTKDSVMSISSTKKGKHSEDKDILKAKNKLHLLMKK</sequence>
<evidence type="ECO:0000313" key="5">
    <source>
        <dbReference type="EMBL" id="QGN16959.1"/>
    </source>
</evidence>
<comment type="subcellular location">
    <subcellularLocation>
        <location evidence="2">Mitochondrion</location>
    </subcellularLocation>
</comment>
<reference evidence="5 6" key="2">
    <citation type="submission" date="2019-11" db="EMBL/GenBank/DDBJ databases">
        <authorList>
            <person name="Lu H."/>
        </authorList>
    </citation>
    <scope>NUCLEOTIDE SEQUENCE [LARGE SCALE GENOMIC DNA]</scope>
    <source>
        <strain evidence="5 6">FIM1</strain>
    </source>
</reference>
<accession>A0ABX6EYX8</accession>
<keyword evidence="6" id="KW-1185">Reference proteome</keyword>
<dbReference type="InterPro" id="IPR010487">
    <property type="entry name" value="NGRN/Rrg9"/>
</dbReference>
<evidence type="ECO:0000256" key="2">
    <source>
        <dbReference type="ARBA" id="ARBA00004173"/>
    </source>
</evidence>